<dbReference type="Proteomes" id="UP001320831">
    <property type="component" value="Unassembled WGS sequence"/>
</dbReference>
<dbReference type="PANTHER" id="PTHR36503:SF3">
    <property type="entry name" value="BLR0126 PROTEIN"/>
    <property type="match status" value="1"/>
</dbReference>
<dbReference type="SUPFAM" id="SSF54593">
    <property type="entry name" value="Glyoxalase/Bleomycin resistance protein/Dihydroxybiphenyl dioxygenase"/>
    <property type="match status" value="1"/>
</dbReference>
<evidence type="ECO:0000259" key="1">
    <source>
        <dbReference type="PROSITE" id="PS51819"/>
    </source>
</evidence>
<sequence>MINLRLELFVDDLERSASFYTQVLGFQICQEGTDGYTMLANDAATISLNLRRLLPNDHPVQCRPGEKVGRGVEVVLSVDNIDASYDAAKASGWPLSGDLTLQPWGLTDFRLVDPDGYYIRITNRHSN</sequence>
<name>A0ABT2LHH6_9HYPH</name>
<dbReference type="Gene3D" id="3.10.180.10">
    <property type="entry name" value="2,3-Dihydroxybiphenyl 1,2-Dioxygenase, domain 1"/>
    <property type="match status" value="1"/>
</dbReference>
<organism evidence="2 3">
    <name type="scientific">Chelativorans salis</name>
    <dbReference type="NCBI Taxonomy" id="2978478"/>
    <lineage>
        <taxon>Bacteria</taxon>
        <taxon>Pseudomonadati</taxon>
        <taxon>Pseudomonadota</taxon>
        <taxon>Alphaproteobacteria</taxon>
        <taxon>Hyphomicrobiales</taxon>
        <taxon>Phyllobacteriaceae</taxon>
        <taxon>Chelativorans</taxon>
    </lineage>
</organism>
<gene>
    <name evidence="2" type="ORF">N5A92_03000</name>
</gene>
<dbReference type="InterPro" id="IPR029068">
    <property type="entry name" value="Glyas_Bleomycin-R_OHBP_Dase"/>
</dbReference>
<dbReference type="RefSeq" id="WP_260900983.1">
    <property type="nucleotide sequence ID" value="NZ_JAOCZP010000001.1"/>
</dbReference>
<proteinExistence type="predicted"/>
<dbReference type="Pfam" id="PF00903">
    <property type="entry name" value="Glyoxalase"/>
    <property type="match status" value="1"/>
</dbReference>
<dbReference type="InterPro" id="IPR037523">
    <property type="entry name" value="VOC_core"/>
</dbReference>
<comment type="caution">
    <text evidence="2">The sequence shown here is derived from an EMBL/GenBank/DDBJ whole genome shotgun (WGS) entry which is preliminary data.</text>
</comment>
<evidence type="ECO:0000313" key="3">
    <source>
        <dbReference type="Proteomes" id="UP001320831"/>
    </source>
</evidence>
<protein>
    <submittedName>
        <fullName evidence="2">VOC family protein</fullName>
    </submittedName>
</protein>
<evidence type="ECO:0000313" key="2">
    <source>
        <dbReference type="EMBL" id="MCT7374005.1"/>
    </source>
</evidence>
<dbReference type="PROSITE" id="PS51819">
    <property type="entry name" value="VOC"/>
    <property type="match status" value="1"/>
</dbReference>
<feature type="domain" description="VOC" evidence="1">
    <location>
        <begin position="2"/>
        <end position="124"/>
    </location>
</feature>
<accession>A0ABT2LHH6</accession>
<keyword evidence="3" id="KW-1185">Reference proteome</keyword>
<dbReference type="EMBL" id="JAOCZP010000001">
    <property type="protein sequence ID" value="MCT7374005.1"/>
    <property type="molecule type" value="Genomic_DNA"/>
</dbReference>
<dbReference type="InterPro" id="IPR004360">
    <property type="entry name" value="Glyas_Fos-R_dOase_dom"/>
</dbReference>
<dbReference type="PANTHER" id="PTHR36503">
    <property type="entry name" value="BLR2520 PROTEIN"/>
    <property type="match status" value="1"/>
</dbReference>
<reference evidence="2 3" key="1">
    <citation type="submission" date="2022-09" db="EMBL/GenBank/DDBJ databases">
        <title>Chelativorans salina sp. nov., a novel slightly halophilic bacterium isolated from a saline lake sediment enrichment.</title>
        <authorList>
            <person name="Gao L."/>
            <person name="Fang B.-Z."/>
            <person name="Li W.-J."/>
        </authorList>
    </citation>
    <scope>NUCLEOTIDE SEQUENCE [LARGE SCALE GENOMIC DNA]</scope>
    <source>
        <strain evidence="2 3">EGI FJ00035</strain>
    </source>
</reference>